<name>A0ABY0HIS4_9PEZI</name>
<organism evidence="3 4">
    <name type="scientific">Monosporascus cannonballus</name>
    <dbReference type="NCBI Taxonomy" id="155416"/>
    <lineage>
        <taxon>Eukaryota</taxon>
        <taxon>Fungi</taxon>
        <taxon>Dikarya</taxon>
        <taxon>Ascomycota</taxon>
        <taxon>Pezizomycotina</taxon>
        <taxon>Sordariomycetes</taxon>
        <taxon>Xylariomycetidae</taxon>
        <taxon>Xylariales</taxon>
        <taxon>Xylariales incertae sedis</taxon>
        <taxon>Monosporascus</taxon>
    </lineage>
</organism>
<accession>A0ABY0HIS4</accession>
<gene>
    <name evidence="3" type="ORF">DL762_001504</name>
</gene>
<evidence type="ECO:0000256" key="2">
    <source>
        <dbReference type="SAM" id="MobiDB-lite"/>
    </source>
</evidence>
<evidence type="ECO:0000313" key="3">
    <source>
        <dbReference type="EMBL" id="RYO92798.1"/>
    </source>
</evidence>
<proteinExistence type="predicted"/>
<reference evidence="3 4" key="1">
    <citation type="submission" date="2018-06" db="EMBL/GenBank/DDBJ databases">
        <title>Complete Genomes of Monosporascus.</title>
        <authorList>
            <person name="Robinson A.J."/>
            <person name="Natvig D.O."/>
        </authorList>
    </citation>
    <scope>NUCLEOTIDE SEQUENCE [LARGE SCALE GENOMIC DNA]</scope>
    <source>
        <strain evidence="3 4">CBS 609.92</strain>
    </source>
</reference>
<evidence type="ECO:0000256" key="1">
    <source>
        <dbReference type="ARBA" id="ARBA00023254"/>
    </source>
</evidence>
<feature type="region of interest" description="Disordered" evidence="2">
    <location>
        <begin position="1"/>
        <end position="59"/>
    </location>
</feature>
<sequence>MENNGNRHAKDERSEDSARSKDSTITTTAATTTTTAAAAAVNNASTSEAHQKSPRKRRKLASTVVDLTNHFEQERPCTRCIKRNIGHLCHDEPRDPDAKKVKGSHIATGHDESEILPAGCPAQGTKQAFGAGGALGQARHLQLVSPNQVSGMQAGVSNTNIHQLPVFSNAWLAAHNQFHDMHSYNPQYMLAPEVHNEFNLLNDFLNTSLVDDGVNPSDNQNLLFRNDQPGQSGMANFLGGSNSSTDDNNVHHAPPAGTIQPGSMPPPSAQLTGSIPQPGNVKPADPAAKTREFYLQAADPSGNDTPEERMQRVLKAKYDAGMLKPFNYVKGYARLGTYMDGHIASASKQKILRQLDRFRPKFREKMQELTDMELVYVEMWFEKTLMEYDRVFAAMAIPACCWRRTGEIVRGNKEMAELIHVPVEKLRDGKISLHEILTEESLTKIPSHFARAFPAPHRASEFQAVTRHKELQKKLPSISSQLDVRNLAHELENQICAIKAYSLRNPDTHRHQKLDTVGTNLWNLCTQLMRQGQDESPPTAKFKLLTFARTFAFFVLALAQGSGANTLGDLVRLAKLAVKSSKSCIEAEQFELALLLLQKAADYNGSMQKLPEGLAEEELQECKRLEAEYLMLRMVMSWKEDRLDVSDHMYSKVEKLEHIMGIPLTEAFADTLFEIGKTLAARNDFFLATKWLNRAYDTINSRGLDQLSREAVELRMAISQALVHAHLNAGTGDSFQKAEGLVAYMESEIGDKLTVLLLRLELLLKSPAEVFDGPGFSAVLRRLIRNTDISETTFKVILHHIRILDSKSPTLACEMLDYFFGTRVLPSHRKEWIEKVVIFRTQMATSRRDTAESIQSFAMILDAIEENDSQPLGAEAAVSLQTLIWKKIESSFAQKQPDIAEAWCRTALNPALRKTVAASIHKDALNEPGKKLFAINELDWFCKNAYNIGLENTSSWHPRYLLRLFRCCLAIIAEYPKDIGAQASGDLALRGMFCNFMAAAACACLARSEDNFEVQLQSYLNMRKHVKDFDGGYEDCLSALDGAPRDDIRTKLSTLLVFDFEVLYSTLHIIVNQIWALEMFDHAKTAKYMRCLLQATLSGPPETSLNVMEEICSAVKQEVDAQITFPPLELEWLITTAFNHGIDLYCSDESELSKNWIAHAFTLAHYHQDGGDLEALLQERYTKLKWDA</sequence>
<dbReference type="InterPro" id="IPR039057">
    <property type="entry name" value="Spo22/ZIP4"/>
</dbReference>
<comment type="caution">
    <text evidence="3">The sequence shown here is derived from an EMBL/GenBank/DDBJ whole genome shotgun (WGS) entry which is preliminary data.</text>
</comment>
<feature type="compositionally biased region" description="Basic and acidic residues" evidence="2">
    <location>
        <begin position="8"/>
        <end position="22"/>
    </location>
</feature>
<feature type="region of interest" description="Disordered" evidence="2">
    <location>
        <begin position="219"/>
        <end position="286"/>
    </location>
</feature>
<dbReference type="PANTHER" id="PTHR40375:SF2">
    <property type="entry name" value="SPORULATION-SPECIFIC PROTEIN 22"/>
    <property type="match status" value="1"/>
</dbReference>
<dbReference type="Proteomes" id="UP000294003">
    <property type="component" value="Unassembled WGS sequence"/>
</dbReference>
<feature type="compositionally biased region" description="Polar residues" evidence="2">
    <location>
        <begin position="219"/>
        <end position="247"/>
    </location>
</feature>
<keyword evidence="4" id="KW-1185">Reference proteome</keyword>
<dbReference type="EMBL" id="QJNS01000024">
    <property type="protein sequence ID" value="RYO92798.1"/>
    <property type="molecule type" value="Genomic_DNA"/>
</dbReference>
<keyword evidence="1" id="KW-0469">Meiosis</keyword>
<feature type="compositionally biased region" description="Low complexity" evidence="2">
    <location>
        <begin position="26"/>
        <end position="40"/>
    </location>
</feature>
<dbReference type="InterPro" id="IPR013940">
    <property type="entry name" value="Spo22/ZIP4/TEX11"/>
</dbReference>
<dbReference type="Pfam" id="PF08631">
    <property type="entry name" value="SPO22"/>
    <property type="match status" value="1"/>
</dbReference>
<evidence type="ECO:0008006" key="5">
    <source>
        <dbReference type="Google" id="ProtNLM"/>
    </source>
</evidence>
<protein>
    <recommendedName>
        <fullName evidence="5">Protein ZIP4 homolog</fullName>
    </recommendedName>
</protein>
<evidence type="ECO:0000313" key="4">
    <source>
        <dbReference type="Proteomes" id="UP000294003"/>
    </source>
</evidence>
<dbReference type="PANTHER" id="PTHR40375">
    <property type="entry name" value="SPORULATION-SPECIFIC PROTEIN 22"/>
    <property type="match status" value="1"/>
</dbReference>